<dbReference type="Proteomes" id="UP001138757">
    <property type="component" value="Unassembled WGS sequence"/>
</dbReference>
<accession>A0A9X1AI62</accession>
<dbReference type="PANTHER" id="PTHR43792:SF1">
    <property type="entry name" value="N-ACETYLTRANSFERASE DOMAIN-CONTAINING PROTEIN"/>
    <property type="match status" value="1"/>
</dbReference>
<organism evidence="2 3">
    <name type="scientific">Sphingobium nicotianae</name>
    <dbReference type="NCBI Taxonomy" id="2782607"/>
    <lineage>
        <taxon>Bacteria</taxon>
        <taxon>Pseudomonadati</taxon>
        <taxon>Pseudomonadota</taxon>
        <taxon>Alphaproteobacteria</taxon>
        <taxon>Sphingomonadales</taxon>
        <taxon>Sphingomonadaceae</taxon>
        <taxon>Sphingobium</taxon>
    </lineage>
</organism>
<dbReference type="InterPro" id="IPR051531">
    <property type="entry name" value="N-acetyltransferase"/>
</dbReference>
<dbReference type="RefSeq" id="WP_214621329.1">
    <property type="nucleotide sequence ID" value="NZ_JAHGAW010000001.1"/>
</dbReference>
<reference evidence="2" key="1">
    <citation type="submission" date="2021-05" db="EMBL/GenBank/DDBJ databases">
        <title>Genome of Sphingobium sp. strain.</title>
        <authorList>
            <person name="Fan R."/>
        </authorList>
    </citation>
    <scope>NUCLEOTIDE SEQUENCE</scope>
    <source>
        <strain evidence="2">H33</strain>
    </source>
</reference>
<dbReference type="GO" id="GO:0016747">
    <property type="term" value="F:acyltransferase activity, transferring groups other than amino-acyl groups"/>
    <property type="evidence" value="ECO:0007669"/>
    <property type="project" value="InterPro"/>
</dbReference>
<dbReference type="Gene3D" id="3.40.630.30">
    <property type="match status" value="1"/>
</dbReference>
<evidence type="ECO:0000259" key="1">
    <source>
        <dbReference type="PROSITE" id="PS51186"/>
    </source>
</evidence>
<evidence type="ECO:0000313" key="2">
    <source>
        <dbReference type="EMBL" id="MBT2185587.1"/>
    </source>
</evidence>
<dbReference type="EMBL" id="JAHGAW010000001">
    <property type="protein sequence ID" value="MBT2185587.1"/>
    <property type="molecule type" value="Genomic_DNA"/>
</dbReference>
<name>A0A9X1AI62_9SPHN</name>
<dbReference type="PROSITE" id="PS51186">
    <property type="entry name" value="GNAT"/>
    <property type="match status" value="1"/>
</dbReference>
<feature type="domain" description="N-acetyltransferase" evidence="1">
    <location>
        <begin position="8"/>
        <end position="169"/>
    </location>
</feature>
<dbReference type="Pfam" id="PF13302">
    <property type="entry name" value="Acetyltransf_3"/>
    <property type="match status" value="1"/>
</dbReference>
<dbReference type="AlphaFoldDB" id="A0A9X1AI62"/>
<sequence length="178" mass="20487">MRLETDRLLLRRWTPRDALPFIDMHAHDDVMAWLWHRPRDVDEVLAYFAVLETHFESEGFGLWAVERRADRQLIGMSGLRRVVGGDHPMAPCAEMVWRQRRDVWGHGYAAEAADAAVRDGFERIGLPQVMAWTAASNQRSQGVMRRIGMVRQEALDFDQPGLADAHPLRRQVVFTRSA</sequence>
<evidence type="ECO:0000313" key="3">
    <source>
        <dbReference type="Proteomes" id="UP001138757"/>
    </source>
</evidence>
<dbReference type="InterPro" id="IPR016181">
    <property type="entry name" value="Acyl_CoA_acyltransferase"/>
</dbReference>
<dbReference type="InterPro" id="IPR000182">
    <property type="entry name" value="GNAT_dom"/>
</dbReference>
<keyword evidence="3" id="KW-1185">Reference proteome</keyword>
<dbReference type="PANTHER" id="PTHR43792">
    <property type="entry name" value="GNAT FAMILY, PUTATIVE (AFU_ORTHOLOGUE AFUA_3G00765)-RELATED-RELATED"/>
    <property type="match status" value="1"/>
</dbReference>
<comment type="caution">
    <text evidence="2">The sequence shown here is derived from an EMBL/GenBank/DDBJ whole genome shotgun (WGS) entry which is preliminary data.</text>
</comment>
<dbReference type="SUPFAM" id="SSF55729">
    <property type="entry name" value="Acyl-CoA N-acyltransferases (Nat)"/>
    <property type="match status" value="1"/>
</dbReference>
<proteinExistence type="predicted"/>
<protein>
    <submittedName>
        <fullName evidence="2">GNAT family N-acetyltransferase</fullName>
    </submittedName>
</protein>
<gene>
    <name evidence="2" type="ORF">KK488_01345</name>
</gene>